<dbReference type="CDD" id="cd07377">
    <property type="entry name" value="WHTH_GntR"/>
    <property type="match status" value="1"/>
</dbReference>
<dbReference type="InterPro" id="IPR000524">
    <property type="entry name" value="Tscrpt_reg_HTH_GntR"/>
</dbReference>
<dbReference type="Pfam" id="PF00392">
    <property type="entry name" value="GntR"/>
    <property type="match status" value="1"/>
</dbReference>
<dbReference type="PANTHER" id="PTHR44846:SF1">
    <property type="entry name" value="MANNOSYL-D-GLYCERATE TRANSPORT_METABOLISM SYSTEM REPRESSOR MNGR-RELATED"/>
    <property type="match status" value="1"/>
</dbReference>
<evidence type="ECO:0000256" key="4">
    <source>
        <dbReference type="SAM" id="MobiDB-lite"/>
    </source>
</evidence>
<comment type="caution">
    <text evidence="6">The sequence shown here is derived from an EMBL/GenBank/DDBJ whole genome shotgun (WGS) entry which is preliminary data.</text>
</comment>
<evidence type="ECO:0000313" key="7">
    <source>
        <dbReference type="Proteomes" id="UP001501020"/>
    </source>
</evidence>
<evidence type="ECO:0000256" key="1">
    <source>
        <dbReference type="ARBA" id="ARBA00023015"/>
    </source>
</evidence>
<keyword evidence="2" id="KW-0238">DNA-binding</keyword>
<organism evidence="6 7">
    <name type="scientific">Actinomadura napierensis</name>
    <dbReference type="NCBI Taxonomy" id="267854"/>
    <lineage>
        <taxon>Bacteria</taxon>
        <taxon>Bacillati</taxon>
        <taxon>Actinomycetota</taxon>
        <taxon>Actinomycetes</taxon>
        <taxon>Streptosporangiales</taxon>
        <taxon>Thermomonosporaceae</taxon>
        <taxon>Actinomadura</taxon>
    </lineage>
</organism>
<dbReference type="PANTHER" id="PTHR44846">
    <property type="entry name" value="MANNOSYL-D-GLYCERATE TRANSPORT/METABOLISM SYSTEM REPRESSOR MNGR-RELATED"/>
    <property type="match status" value="1"/>
</dbReference>
<dbReference type="InterPro" id="IPR050679">
    <property type="entry name" value="Bact_HTH_transcr_reg"/>
</dbReference>
<feature type="compositionally biased region" description="Pro residues" evidence="4">
    <location>
        <begin position="80"/>
        <end position="89"/>
    </location>
</feature>
<proteinExistence type="predicted"/>
<feature type="region of interest" description="Disordered" evidence="4">
    <location>
        <begin position="72"/>
        <end position="102"/>
    </location>
</feature>
<dbReference type="SUPFAM" id="SSF46785">
    <property type="entry name" value="Winged helix' DNA-binding domain"/>
    <property type="match status" value="1"/>
</dbReference>
<accession>A0ABN2YPP0</accession>
<dbReference type="InterPro" id="IPR036390">
    <property type="entry name" value="WH_DNA-bd_sf"/>
</dbReference>
<protein>
    <recommendedName>
        <fullName evidence="5">HTH gntR-type domain-containing protein</fullName>
    </recommendedName>
</protein>
<name>A0ABN2YPP0_9ACTN</name>
<dbReference type="Proteomes" id="UP001501020">
    <property type="component" value="Unassembled WGS sequence"/>
</dbReference>
<reference evidence="6 7" key="1">
    <citation type="journal article" date="2019" name="Int. J. Syst. Evol. Microbiol.">
        <title>The Global Catalogue of Microorganisms (GCM) 10K type strain sequencing project: providing services to taxonomists for standard genome sequencing and annotation.</title>
        <authorList>
            <consortium name="The Broad Institute Genomics Platform"/>
            <consortium name="The Broad Institute Genome Sequencing Center for Infectious Disease"/>
            <person name="Wu L."/>
            <person name="Ma J."/>
        </authorList>
    </citation>
    <scope>NUCLEOTIDE SEQUENCE [LARGE SCALE GENOMIC DNA]</scope>
    <source>
        <strain evidence="6 7">JCM 13850</strain>
    </source>
</reference>
<dbReference type="EMBL" id="BAAAMR010000013">
    <property type="protein sequence ID" value="GAA2129492.1"/>
    <property type="molecule type" value="Genomic_DNA"/>
</dbReference>
<keyword evidence="1" id="KW-0805">Transcription regulation</keyword>
<feature type="domain" description="HTH gntR-type" evidence="5">
    <location>
        <begin position="10"/>
        <end position="79"/>
    </location>
</feature>
<evidence type="ECO:0000313" key="6">
    <source>
        <dbReference type="EMBL" id="GAA2129492.1"/>
    </source>
</evidence>
<dbReference type="Gene3D" id="1.10.10.10">
    <property type="entry name" value="Winged helix-like DNA-binding domain superfamily/Winged helix DNA-binding domain"/>
    <property type="match status" value="1"/>
</dbReference>
<dbReference type="SMART" id="SM00345">
    <property type="entry name" value="HTH_GNTR"/>
    <property type="match status" value="1"/>
</dbReference>
<dbReference type="RefSeq" id="WP_344264138.1">
    <property type="nucleotide sequence ID" value="NZ_BAAAMR010000013.1"/>
</dbReference>
<evidence type="ECO:0000256" key="3">
    <source>
        <dbReference type="ARBA" id="ARBA00023163"/>
    </source>
</evidence>
<evidence type="ECO:0000256" key="2">
    <source>
        <dbReference type="ARBA" id="ARBA00023125"/>
    </source>
</evidence>
<dbReference type="InterPro" id="IPR036388">
    <property type="entry name" value="WH-like_DNA-bd_sf"/>
</dbReference>
<sequence>MAEIDHESPLPPYRQIAAWVADRIASGELAPDRPIPSEKTLMQEFEGVARTTVRRAVKYLREQGLIYTVPQRGSYVMGPDGPPLEPSPSSPRSAFVKADEGE</sequence>
<evidence type="ECO:0000259" key="5">
    <source>
        <dbReference type="PROSITE" id="PS50949"/>
    </source>
</evidence>
<keyword evidence="7" id="KW-1185">Reference proteome</keyword>
<dbReference type="PROSITE" id="PS50949">
    <property type="entry name" value="HTH_GNTR"/>
    <property type="match status" value="1"/>
</dbReference>
<keyword evidence="3" id="KW-0804">Transcription</keyword>
<gene>
    <name evidence="6" type="ORF">GCM10009727_21010</name>
</gene>